<evidence type="ECO:0000313" key="5">
    <source>
        <dbReference type="Proteomes" id="UP001139505"/>
    </source>
</evidence>
<keyword evidence="1" id="KW-0812">Transmembrane</keyword>
<comment type="caution">
    <text evidence="3">The sequence shown here is derived from an EMBL/GenBank/DDBJ whole genome shotgun (WGS) entry which is preliminary data.</text>
</comment>
<sequence length="149" mass="15818">MPEGGTLPLILGAVPAVAGLVGNIYLAGSADSRVTRRIAKDAELYKEVPTSSKQALEDLISQEVQLHIRRRLRKISWSAVATLIFVAAVTAAAGGGLAWLALNVTGFFWFVFAPVAFFGFALTAAGFFQLFTYPDGSGNNSADPQQEGQ</sequence>
<evidence type="ECO:0000313" key="2">
    <source>
        <dbReference type="EMBL" id="GBG35818.1"/>
    </source>
</evidence>
<organism evidence="3 5">
    <name type="scientific">Mycobacterium montefiorense</name>
    <dbReference type="NCBI Taxonomy" id="154654"/>
    <lineage>
        <taxon>Bacteria</taxon>
        <taxon>Bacillati</taxon>
        <taxon>Actinomycetota</taxon>
        <taxon>Actinomycetes</taxon>
        <taxon>Mycobacteriales</taxon>
        <taxon>Mycobacteriaceae</taxon>
        <taxon>Mycobacterium</taxon>
        <taxon>Mycobacterium simiae complex</taxon>
    </lineage>
</organism>
<proteinExistence type="predicted"/>
<evidence type="ECO:0008006" key="6">
    <source>
        <dbReference type="Google" id="ProtNLM"/>
    </source>
</evidence>
<dbReference type="EMBL" id="BFCH01000001">
    <property type="protein sequence ID" value="GBG35818.1"/>
    <property type="molecule type" value="Genomic_DNA"/>
</dbReference>
<keyword evidence="4" id="KW-1185">Reference proteome</keyword>
<dbReference type="Proteomes" id="UP000245060">
    <property type="component" value="Unassembled WGS sequence"/>
</dbReference>
<feature type="transmembrane region" description="Helical" evidence="1">
    <location>
        <begin position="6"/>
        <end position="27"/>
    </location>
</feature>
<dbReference type="AlphaFoldDB" id="A0AA37PZF2"/>
<dbReference type="EMBL" id="BQYH01000074">
    <property type="protein sequence ID" value="GKU75378.1"/>
    <property type="molecule type" value="Genomic_DNA"/>
</dbReference>
<dbReference type="Proteomes" id="UP001139505">
    <property type="component" value="Unassembled WGS sequence"/>
</dbReference>
<dbReference type="RefSeq" id="WP_133250964.1">
    <property type="nucleotide sequence ID" value="NZ_BFCH01000001.1"/>
</dbReference>
<reference evidence="2" key="1">
    <citation type="journal article" date="2018" name="Genome Announc.">
        <title>Draft Genome Sequence of Mycobacterium montefiorense Isolated from Japanese Black Salamander (Hynobius nigrescens).</title>
        <authorList>
            <person name="Fukano H."/>
            <person name="Yoshida M."/>
            <person name="Shimizu A."/>
            <person name="Iwao H."/>
            <person name="Katayama Y."/>
            <person name="Omatsu T."/>
            <person name="Mizutani T."/>
            <person name="Kurata O."/>
            <person name="Wada S."/>
            <person name="Hoshino Y."/>
        </authorList>
    </citation>
    <scope>NUCLEOTIDE SEQUENCE</scope>
    <source>
        <strain evidence="2">BS</strain>
    </source>
</reference>
<evidence type="ECO:0000256" key="1">
    <source>
        <dbReference type="SAM" id="Phobius"/>
    </source>
</evidence>
<feature type="transmembrane region" description="Helical" evidence="1">
    <location>
        <begin position="107"/>
        <end position="131"/>
    </location>
</feature>
<keyword evidence="1" id="KW-1133">Transmembrane helix</keyword>
<reference evidence="3" key="3">
    <citation type="journal article" date="2022" name="Microbiol. Resour. Announc.">
        <title>Draft Genome Sequences of Eight Mycobacterium montefiorense Strains Isolated from Salamanders in Captivity.</title>
        <authorList>
            <person name="Komine T."/>
            <person name="Ihara H."/>
            <person name="Fukano H."/>
            <person name="Hoshino Y."/>
            <person name="Kurata O."/>
            <person name="Wada S."/>
        </authorList>
    </citation>
    <scope>NUCLEOTIDE SEQUENCE</scope>
    <source>
        <strain evidence="3">NJB18185</strain>
    </source>
</reference>
<name>A0AA37PZF2_9MYCO</name>
<evidence type="ECO:0000313" key="3">
    <source>
        <dbReference type="EMBL" id="GKU75378.1"/>
    </source>
</evidence>
<reference evidence="3" key="4">
    <citation type="submission" date="2022-04" db="EMBL/GenBank/DDBJ databases">
        <authorList>
            <person name="Komine T."/>
            <person name="Fukano H."/>
            <person name="Wada S."/>
        </authorList>
    </citation>
    <scope>NUCLEOTIDE SEQUENCE</scope>
    <source>
        <strain evidence="3">NJB18185</strain>
    </source>
</reference>
<accession>A0AA37PZF2</accession>
<feature type="transmembrane region" description="Helical" evidence="1">
    <location>
        <begin position="75"/>
        <end position="101"/>
    </location>
</feature>
<evidence type="ECO:0000313" key="4">
    <source>
        <dbReference type="Proteomes" id="UP000245060"/>
    </source>
</evidence>
<gene>
    <name evidence="2" type="ORF">MmonteBS_01900</name>
    <name evidence="3" type="ORF">NJB18185_51490</name>
</gene>
<keyword evidence="1" id="KW-0472">Membrane</keyword>
<reference evidence="4" key="2">
    <citation type="submission" date="2018-04" db="EMBL/GenBank/DDBJ databases">
        <title>Draft genome sequence of Mycobacterium montefiorense isolated from Japanese black salamander.</title>
        <authorList>
            <person name="Fukano H."/>
            <person name="Yoshida M."/>
            <person name="Shimizu A."/>
            <person name="Iwao H."/>
            <person name="Kurata O."/>
            <person name="Katayama Y."/>
            <person name="Omatsu T."/>
            <person name="Mizutani T."/>
            <person name="Wada S."/>
            <person name="Hoshino Y."/>
        </authorList>
    </citation>
    <scope>NUCLEOTIDE SEQUENCE [LARGE SCALE GENOMIC DNA]</scope>
    <source>
        <strain evidence="4">BS</strain>
    </source>
</reference>
<protein>
    <recommendedName>
        <fullName evidence="6">DUF2721 domain-containing protein</fullName>
    </recommendedName>
</protein>